<protein>
    <submittedName>
        <fullName evidence="2">Uncharacterized protein</fullName>
    </submittedName>
</protein>
<feature type="compositionally biased region" description="Basic and acidic residues" evidence="1">
    <location>
        <begin position="50"/>
        <end position="61"/>
    </location>
</feature>
<accession>A0ABC8V5K2</accession>
<organism evidence="2 3">
    <name type="scientific">Ilex paraguariensis</name>
    <name type="common">yerba mate</name>
    <dbReference type="NCBI Taxonomy" id="185542"/>
    <lineage>
        <taxon>Eukaryota</taxon>
        <taxon>Viridiplantae</taxon>
        <taxon>Streptophyta</taxon>
        <taxon>Embryophyta</taxon>
        <taxon>Tracheophyta</taxon>
        <taxon>Spermatophyta</taxon>
        <taxon>Magnoliopsida</taxon>
        <taxon>eudicotyledons</taxon>
        <taxon>Gunneridae</taxon>
        <taxon>Pentapetalae</taxon>
        <taxon>asterids</taxon>
        <taxon>campanulids</taxon>
        <taxon>Aquifoliales</taxon>
        <taxon>Aquifoliaceae</taxon>
        <taxon>Ilex</taxon>
    </lineage>
</organism>
<evidence type="ECO:0000256" key="1">
    <source>
        <dbReference type="SAM" id="MobiDB-lite"/>
    </source>
</evidence>
<sequence>MKKLARVVDSADPNLTTGVSRAEKGPEAKVNGIEEPSAEEETTETTGVSRAEKGPEAKVDGIEEPSAEEETNEASGGR</sequence>
<feature type="region of interest" description="Disordered" evidence="1">
    <location>
        <begin position="1"/>
        <end position="78"/>
    </location>
</feature>
<dbReference type="Proteomes" id="UP001642360">
    <property type="component" value="Unassembled WGS sequence"/>
</dbReference>
<name>A0ABC8V5K2_9AQUA</name>
<feature type="non-terminal residue" evidence="2">
    <location>
        <position position="78"/>
    </location>
</feature>
<gene>
    <name evidence="2" type="ORF">ILEXP_LOCUS58739</name>
</gene>
<comment type="caution">
    <text evidence="2">The sequence shown here is derived from an EMBL/GenBank/DDBJ whole genome shotgun (WGS) entry which is preliminary data.</text>
</comment>
<evidence type="ECO:0000313" key="3">
    <source>
        <dbReference type="Proteomes" id="UP001642360"/>
    </source>
</evidence>
<keyword evidence="3" id="KW-1185">Reference proteome</keyword>
<dbReference type="AlphaFoldDB" id="A0ABC8V5K2"/>
<dbReference type="EMBL" id="CAUOFW020010291">
    <property type="protein sequence ID" value="CAK9188107.1"/>
    <property type="molecule type" value="Genomic_DNA"/>
</dbReference>
<feature type="compositionally biased region" description="Acidic residues" evidence="1">
    <location>
        <begin position="62"/>
        <end position="72"/>
    </location>
</feature>
<reference evidence="2 3" key="1">
    <citation type="submission" date="2024-02" db="EMBL/GenBank/DDBJ databases">
        <authorList>
            <person name="Vignale AGUSTIN F."/>
            <person name="Sosa J E."/>
            <person name="Modenutti C."/>
        </authorList>
    </citation>
    <scope>NUCLEOTIDE SEQUENCE [LARGE SCALE GENOMIC DNA]</scope>
</reference>
<proteinExistence type="predicted"/>
<evidence type="ECO:0000313" key="2">
    <source>
        <dbReference type="EMBL" id="CAK9188107.1"/>
    </source>
</evidence>